<sequence length="306" mass="34605">MDLDEGSESDFYGNEQDVAALHKKADVFDVGKYWSQHSEAHNAYEGVVSARQLNETVGQFLARLPPATTRVTLNCPWIYIWNPFVPSDRKTLGQADGDAVGGGEMTDEFITRARERLGRYKEFVEKNRTKTGRLSAKIKEEGRQFTDEILQLAGQLGVTEGKWIIWPAPQHCNDVWAKVARATADGELGIAAKISPREEPDRNRLVCVYTRDFNDKDDVARVLNRLKELDLVRQKQICYKTDAFTYLEIDSKNRLGLEAGKYGSNEIFAYLEKGSSLDKRPSAQVEQSEAAICLGPKQRVEKRLKE</sequence>
<dbReference type="Proteomes" id="UP001600888">
    <property type="component" value="Unassembled WGS sequence"/>
</dbReference>
<accession>A0ABR4E9J6</accession>
<name>A0ABR4E9J6_9PEZI</name>
<dbReference type="PANTHER" id="PTHR31977">
    <property type="entry name" value="UPF0696 PROTEIN C11ORF68"/>
    <property type="match status" value="1"/>
</dbReference>
<dbReference type="Pfam" id="PF08939">
    <property type="entry name" value="Bles03"/>
    <property type="match status" value="1"/>
</dbReference>
<evidence type="ECO:0008006" key="4">
    <source>
        <dbReference type="Google" id="ProtNLM"/>
    </source>
</evidence>
<comment type="caution">
    <text evidence="2">The sequence shown here is derived from an EMBL/GenBank/DDBJ whole genome shotgun (WGS) entry which is preliminary data.</text>
</comment>
<organism evidence="2 3">
    <name type="scientific">Diaporthe vaccinii</name>
    <dbReference type="NCBI Taxonomy" id="105482"/>
    <lineage>
        <taxon>Eukaryota</taxon>
        <taxon>Fungi</taxon>
        <taxon>Dikarya</taxon>
        <taxon>Ascomycota</taxon>
        <taxon>Pezizomycotina</taxon>
        <taxon>Sordariomycetes</taxon>
        <taxon>Sordariomycetidae</taxon>
        <taxon>Diaporthales</taxon>
        <taxon>Diaporthaceae</taxon>
        <taxon>Diaporthe</taxon>
        <taxon>Diaporthe eres species complex</taxon>
    </lineage>
</organism>
<evidence type="ECO:0000313" key="3">
    <source>
        <dbReference type="Proteomes" id="UP001600888"/>
    </source>
</evidence>
<reference evidence="2 3" key="1">
    <citation type="submission" date="2024-03" db="EMBL/GenBank/DDBJ databases">
        <title>A high-quality draft genome sequence of Diaporthe vaccinii, a causative agent of upright dieback and viscid rot disease in cranberry plants.</title>
        <authorList>
            <person name="Sarrasin M."/>
            <person name="Lang B.F."/>
            <person name="Burger G."/>
        </authorList>
    </citation>
    <scope>NUCLEOTIDE SEQUENCE [LARGE SCALE GENOMIC DNA]</scope>
    <source>
        <strain evidence="2 3">IS7</strain>
    </source>
</reference>
<dbReference type="InterPro" id="IPR015034">
    <property type="entry name" value="Bles03"/>
</dbReference>
<dbReference type="InterPro" id="IPR023398">
    <property type="entry name" value="TIF_eIF4e-like"/>
</dbReference>
<dbReference type="PANTHER" id="PTHR31977:SF1">
    <property type="entry name" value="UPF0696 PROTEIN C11ORF68"/>
    <property type="match status" value="1"/>
</dbReference>
<comment type="similarity">
    <text evidence="1">Belongs to the UPF0696 family.</text>
</comment>
<protein>
    <recommendedName>
        <fullName evidence="4">DUF1917-domain-containing protein</fullName>
    </recommendedName>
</protein>
<proteinExistence type="inferred from homology"/>
<dbReference type="Gene3D" id="3.30.760.10">
    <property type="entry name" value="RNA Cap, Translation Initiation Factor Eif4e"/>
    <property type="match status" value="1"/>
</dbReference>
<dbReference type="SUPFAM" id="SSF55418">
    <property type="entry name" value="eIF4e-like"/>
    <property type="match status" value="1"/>
</dbReference>
<gene>
    <name evidence="2" type="ORF">FJTKL_13681</name>
</gene>
<dbReference type="EMBL" id="JBAWTH010000079">
    <property type="protein sequence ID" value="KAL2279108.1"/>
    <property type="molecule type" value="Genomic_DNA"/>
</dbReference>
<keyword evidence="3" id="KW-1185">Reference proteome</keyword>
<evidence type="ECO:0000256" key="1">
    <source>
        <dbReference type="ARBA" id="ARBA00010568"/>
    </source>
</evidence>
<evidence type="ECO:0000313" key="2">
    <source>
        <dbReference type="EMBL" id="KAL2279108.1"/>
    </source>
</evidence>